<evidence type="ECO:0000256" key="1">
    <source>
        <dbReference type="SAM" id="SignalP"/>
    </source>
</evidence>
<dbReference type="NCBIfam" id="NF033681">
    <property type="entry name" value="ExeM_NucH_DNase"/>
    <property type="match status" value="1"/>
</dbReference>
<dbReference type="GO" id="GO:0003824">
    <property type="term" value="F:catalytic activity"/>
    <property type="evidence" value="ECO:0007669"/>
    <property type="project" value="InterPro"/>
</dbReference>
<dbReference type="CDD" id="cd04486">
    <property type="entry name" value="YhcR_OBF_like"/>
    <property type="match status" value="1"/>
</dbReference>
<dbReference type="Proteomes" id="UP001156870">
    <property type="component" value="Unassembled WGS sequence"/>
</dbReference>
<dbReference type="PANTHER" id="PTHR42834:SF1">
    <property type="entry name" value="ENDONUCLEASE_EXONUCLEASE_PHOSPHATASE FAMILY PROTEIN (AFU_ORTHOLOGUE AFUA_3G09210)"/>
    <property type="match status" value="1"/>
</dbReference>
<evidence type="ECO:0000259" key="2">
    <source>
        <dbReference type="Pfam" id="PF03372"/>
    </source>
</evidence>
<proteinExistence type="predicted"/>
<accession>A0AA37T8Y9</accession>
<dbReference type="InterPro" id="IPR036691">
    <property type="entry name" value="Endo/exonu/phosph_ase_sf"/>
</dbReference>
<dbReference type="EMBL" id="BSPD01000020">
    <property type="protein sequence ID" value="GLS24822.1"/>
    <property type="molecule type" value="Genomic_DNA"/>
</dbReference>
<dbReference type="SUPFAM" id="SSF56219">
    <property type="entry name" value="DNase I-like"/>
    <property type="match status" value="1"/>
</dbReference>
<sequence length="833" mass="90268">MKKWLWTAPVLLTSMTASADMVISGVFDGTLPGGVPKGVELYVTEDINDLSQYGVGSANNGGGSDGEEFTFPAISVSAGSYIYVTSEDAAFEEFFGFTPDIAYTSSAAAINGDDAIELFKNGSVIDVFGDINVDGSGQSWDHLDGWAYRLSGQNANGGTFDSSHWLFSGTNVWDGASNNEGSTAVMPVATFTLDATPGDGDDDNGNTVVIGTCNDEATLISTIQGAGREVTSTDTVVVEGIVTGIRNNGFFIQEEPSDSDMDSATSEGIFVFGDSSAVAVGEVARVLGAPTEFYGNSQIRSTASLSCGESDENIAAVQIPMPYEGLLDLESIEGMVATVTDATVYSLDDFTKYGEIRVSDSVKYTPSDVGAPLSTSFLEAEQNADTNILVIEDNASGNYPETINFFSTPEFDGLNYDNAPRVGDSVSATGPLNFSFGSYRINPTKESFSILSSRDLVPDLIPGNLSIASFNVLNYFNGEVLDDGSITFDYEENRGARSAEQFELQKARIVRALLDMDADIVGLMEMENDGFGKDSAIRDLVKALNAAAGYKAYRYIWTFNTELTGTDAVFNAIIYKPRVVIPWGRMQSVEMPIQDNDGYLVLSRPSVIQNFLHKSSGNKVAVAVSHLRSKRPRCIEDNMPTDIESAQGGCNSYRVSSVVKLGEALESMRLPKNVVLLGDFNAYSKEDPISILTDYDPTTRGYEIMTAANTELDNGEAVAVSKNYGYVNSQDLVEASTYSYYYYDTDQVGSLDHVLLSPSAAERVVDATNWDINASELYQLQYHQALRFNNGANGDAIDFTAIGPYRSSDHNPVIVNLELQSPWRDFFKRWFKK</sequence>
<keyword evidence="1" id="KW-0732">Signal</keyword>
<reference evidence="3 4" key="1">
    <citation type="journal article" date="2014" name="Int. J. Syst. Evol. Microbiol.">
        <title>Complete genome sequence of Corynebacterium casei LMG S-19264T (=DSM 44701T), isolated from a smear-ripened cheese.</title>
        <authorList>
            <consortium name="US DOE Joint Genome Institute (JGI-PGF)"/>
            <person name="Walter F."/>
            <person name="Albersmeier A."/>
            <person name="Kalinowski J."/>
            <person name="Ruckert C."/>
        </authorList>
    </citation>
    <scope>NUCLEOTIDE SEQUENCE [LARGE SCALE GENOMIC DNA]</scope>
    <source>
        <strain evidence="3 4">NBRC 110095</strain>
    </source>
</reference>
<dbReference type="RefSeq" id="WP_232592354.1">
    <property type="nucleotide sequence ID" value="NZ_BSPD01000020.1"/>
</dbReference>
<dbReference type="AlphaFoldDB" id="A0AA37T8Y9"/>
<evidence type="ECO:0000313" key="3">
    <source>
        <dbReference type="EMBL" id="GLS24822.1"/>
    </source>
</evidence>
<gene>
    <name evidence="3" type="ORF">GCM10007877_05360</name>
</gene>
<dbReference type="PANTHER" id="PTHR42834">
    <property type="entry name" value="ENDONUCLEASE/EXONUCLEASE/PHOSPHATASE FAMILY PROTEIN (AFU_ORTHOLOGUE AFUA_3G09210)"/>
    <property type="match status" value="1"/>
</dbReference>
<name>A0AA37T8Y9_9GAMM</name>
<dbReference type="Gene3D" id="3.60.10.10">
    <property type="entry name" value="Endonuclease/exonuclease/phosphatase"/>
    <property type="match status" value="1"/>
</dbReference>
<dbReference type="InterPro" id="IPR047971">
    <property type="entry name" value="ExeM-like"/>
</dbReference>
<dbReference type="Pfam" id="PF03372">
    <property type="entry name" value="Exo_endo_phos"/>
    <property type="match status" value="1"/>
</dbReference>
<feature type="domain" description="Endonuclease/exonuclease/phosphatase" evidence="2">
    <location>
        <begin position="469"/>
        <end position="810"/>
    </location>
</feature>
<evidence type="ECO:0000313" key="4">
    <source>
        <dbReference type="Proteomes" id="UP001156870"/>
    </source>
</evidence>
<protein>
    <submittedName>
        <fullName evidence="3">Nuclease</fullName>
    </submittedName>
</protein>
<keyword evidence="4" id="KW-1185">Reference proteome</keyword>
<organism evidence="3 4">
    <name type="scientific">Marinibactrum halimedae</name>
    <dbReference type="NCBI Taxonomy" id="1444977"/>
    <lineage>
        <taxon>Bacteria</taxon>
        <taxon>Pseudomonadati</taxon>
        <taxon>Pseudomonadota</taxon>
        <taxon>Gammaproteobacteria</taxon>
        <taxon>Cellvibrionales</taxon>
        <taxon>Cellvibrionaceae</taxon>
        <taxon>Marinibactrum</taxon>
    </lineage>
</organism>
<comment type="caution">
    <text evidence="3">The sequence shown here is derived from an EMBL/GenBank/DDBJ whole genome shotgun (WGS) entry which is preliminary data.</text>
</comment>
<dbReference type="InterPro" id="IPR005135">
    <property type="entry name" value="Endo/exonuclease/phosphatase"/>
</dbReference>
<feature type="signal peptide" evidence="1">
    <location>
        <begin position="1"/>
        <end position="19"/>
    </location>
</feature>
<feature type="chain" id="PRO_5041258176" evidence="1">
    <location>
        <begin position="20"/>
        <end position="833"/>
    </location>
</feature>